<sequence>MQELKYKIGQQVKYQNKWFAVLNIRLDALNEQVDYLLKNDYTTGWINEEFIQGGRDERSLNERLKDIKGN</sequence>
<dbReference type="AlphaFoldDB" id="A0A178A0P4"/>
<dbReference type="EMBL" id="LDJR01000034">
    <property type="protein sequence ID" value="OAK72668.1"/>
    <property type="molecule type" value="Genomic_DNA"/>
</dbReference>
<organism evidence="1 2">
    <name type="scientific">Lederbergia galactosidilytica</name>
    <dbReference type="NCBI Taxonomy" id="217031"/>
    <lineage>
        <taxon>Bacteria</taxon>
        <taxon>Bacillati</taxon>
        <taxon>Bacillota</taxon>
        <taxon>Bacilli</taxon>
        <taxon>Bacillales</taxon>
        <taxon>Bacillaceae</taxon>
        <taxon>Lederbergia</taxon>
    </lineage>
</organism>
<name>A0A178A0P4_9BACI</name>
<dbReference type="Proteomes" id="UP000077881">
    <property type="component" value="Unassembled WGS sequence"/>
</dbReference>
<evidence type="ECO:0000313" key="2">
    <source>
        <dbReference type="Proteomes" id="UP000077881"/>
    </source>
</evidence>
<evidence type="ECO:0000313" key="1">
    <source>
        <dbReference type="EMBL" id="OAK72668.1"/>
    </source>
</evidence>
<accession>A0A178A0P4</accession>
<protein>
    <submittedName>
        <fullName evidence="1">Uncharacterized protein</fullName>
    </submittedName>
</protein>
<dbReference type="RefSeq" id="WP_064467885.1">
    <property type="nucleotide sequence ID" value="NZ_LDJR01000034.1"/>
</dbReference>
<dbReference type="PATRIC" id="fig|217031.6.peg.1586"/>
<keyword evidence="2" id="KW-1185">Reference proteome</keyword>
<reference evidence="1 2" key="1">
    <citation type="submission" date="2015-05" db="EMBL/GenBank/DDBJ databases">
        <title>Comparison of genome.</title>
        <authorList>
            <person name="Zheng Z."/>
            <person name="Sun M."/>
        </authorList>
    </citation>
    <scope>NUCLEOTIDE SEQUENCE [LARGE SCALE GENOMIC DNA]</scope>
    <source>
        <strain evidence="1 2">G25-74</strain>
    </source>
</reference>
<gene>
    <name evidence="1" type="ORF">ABB05_07365</name>
</gene>
<comment type="caution">
    <text evidence="1">The sequence shown here is derived from an EMBL/GenBank/DDBJ whole genome shotgun (WGS) entry which is preliminary data.</text>
</comment>
<proteinExistence type="predicted"/>